<dbReference type="Pfam" id="PF05806">
    <property type="entry name" value="Noggin"/>
    <property type="match status" value="1"/>
</dbReference>
<accession>A0A5C6NUC7</accession>
<evidence type="ECO:0000313" key="11">
    <source>
        <dbReference type="EMBL" id="TWW70418.1"/>
    </source>
</evidence>
<dbReference type="EMBL" id="RHFK02000010">
    <property type="protein sequence ID" value="TWW70418.1"/>
    <property type="molecule type" value="Genomic_DNA"/>
</dbReference>
<keyword evidence="6" id="KW-0221">Differentiation</keyword>
<name>A0A5C6NUC7_9TELE</name>
<evidence type="ECO:0000256" key="3">
    <source>
        <dbReference type="ARBA" id="ARBA00022473"/>
    </source>
</evidence>
<evidence type="ECO:0000256" key="1">
    <source>
        <dbReference type="ARBA" id="ARBA00004613"/>
    </source>
</evidence>
<feature type="compositionally biased region" description="Low complexity" evidence="9">
    <location>
        <begin position="582"/>
        <end position="594"/>
    </location>
</feature>
<evidence type="ECO:0000256" key="10">
    <source>
        <dbReference type="SAM" id="SignalP"/>
    </source>
</evidence>
<feature type="region of interest" description="Disordered" evidence="9">
    <location>
        <begin position="531"/>
        <end position="554"/>
    </location>
</feature>
<dbReference type="PANTHER" id="PTHR10494:SF5">
    <property type="entry name" value="NOGGIN"/>
    <property type="match status" value="1"/>
</dbReference>
<sequence>MDPPRLRVATYLLLLSAGLLLHGGACQPYYLLRPIPSDSLPIVELKEDPDPVFDPKERDLNETELKSVLGDFDSRFLSVLPPAEDGHAGNDELDDFDAQRWGGALPKEIRAVDFDAPQLGKKHKPSKKLKRRLQQWLWAYSFCPLAHAWTDLGSRFWPRFVRAGSCLSKRSCSVPEGMTCKPATSTHLTILRWRCVQRKVGLKCAWIPMQNTPRVKKVEPRSNQRFHLGGQNSCPEDVPGEDRPVLDRNRRSVSVCQGVQTCSCLLVLLFHVSLAEALGGGFVLAVEASVEVLLESRTGRIRSIQRSLLALKVVLGLLLVRSHSSDNWRFVKHSGCVPFPVRLLGLGRWFRFCCKSWELSGRPVGGDAAFDVQSSLLQTSSGAQGRSEKTRNVWNSRVYRSGPKRRDIGTFVWTCQKRFSDIKSSTRSRTLMVPLGVRTTGVDRILEVLHNHVQEPPTSAQIGSVLPESGSRGENTDGPELQGLMEPPHSRRSFLNHQSCFWTRNHKFMTNSNQLVLIQGPVEAEHVSLRLKRNRSSRGDLPSSGPEENTNGEHQSVNYQLAPLWELCAGRQRRHQRRRRAATSAAASAATSAERCPRRLAGGGAAVSEWNWEESVTDVEAGASQESESGTVRHVDSGAVMDGEMLVTMWWWGGVLHTGPTSEQVQGQIQDQIQVQVQVQVQDQVWVNG</sequence>
<evidence type="ECO:0000256" key="2">
    <source>
        <dbReference type="ARBA" id="ARBA00007480"/>
    </source>
</evidence>
<feature type="signal peptide" evidence="10">
    <location>
        <begin position="1"/>
        <end position="26"/>
    </location>
</feature>
<keyword evidence="3" id="KW-0217">Developmental protein</keyword>
<evidence type="ECO:0000256" key="4">
    <source>
        <dbReference type="ARBA" id="ARBA00022525"/>
    </source>
</evidence>
<keyword evidence="4" id="KW-0964">Secreted</keyword>
<dbReference type="InterPro" id="IPR029034">
    <property type="entry name" value="Cystine-knot_cytokine"/>
</dbReference>
<dbReference type="GO" id="GO:0009953">
    <property type="term" value="P:dorsal/ventral pattern formation"/>
    <property type="evidence" value="ECO:0007669"/>
    <property type="project" value="TreeGrafter"/>
</dbReference>
<dbReference type="GO" id="GO:0051216">
    <property type="term" value="P:cartilage development"/>
    <property type="evidence" value="ECO:0007669"/>
    <property type="project" value="UniProtKB-KW"/>
</dbReference>
<dbReference type="GO" id="GO:0001649">
    <property type="term" value="P:osteoblast differentiation"/>
    <property type="evidence" value="ECO:0007669"/>
    <property type="project" value="TreeGrafter"/>
</dbReference>
<dbReference type="GO" id="GO:0045596">
    <property type="term" value="P:negative regulation of cell differentiation"/>
    <property type="evidence" value="ECO:0007669"/>
    <property type="project" value="InterPro"/>
</dbReference>
<dbReference type="Gene3D" id="2.10.90.10">
    <property type="entry name" value="Cystine-knot cytokines"/>
    <property type="match status" value="1"/>
</dbReference>
<keyword evidence="7" id="KW-1015">Disulfide bond</keyword>
<keyword evidence="8" id="KW-0891">Chondrogenesis</keyword>
<proteinExistence type="inferred from homology"/>
<evidence type="ECO:0000256" key="9">
    <source>
        <dbReference type="SAM" id="MobiDB-lite"/>
    </source>
</evidence>
<dbReference type="GO" id="GO:0030514">
    <property type="term" value="P:negative regulation of BMP signaling pathway"/>
    <property type="evidence" value="ECO:0007669"/>
    <property type="project" value="InterPro"/>
</dbReference>
<feature type="region of interest" description="Disordered" evidence="9">
    <location>
        <begin position="575"/>
        <end position="596"/>
    </location>
</feature>
<comment type="similarity">
    <text evidence="2">Belongs to the noggin family.</text>
</comment>
<dbReference type="Gene3D" id="1.10.287.520">
    <property type="entry name" value="Helix hairpin bin"/>
    <property type="match status" value="1"/>
</dbReference>
<evidence type="ECO:0000256" key="7">
    <source>
        <dbReference type="ARBA" id="ARBA00023157"/>
    </source>
</evidence>
<evidence type="ECO:0000256" key="6">
    <source>
        <dbReference type="ARBA" id="ARBA00022782"/>
    </source>
</evidence>
<organism evidence="11 12">
    <name type="scientific">Takifugu flavidus</name>
    <name type="common">sansaifugu</name>
    <dbReference type="NCBI Taxonomy" id="433684"/>
    <lineage>
        <taxon>Eukaryota</taxon>
        <taxon>Metazoa</taxon>
        <taxon>Chordata</taxon>
        <taxon>Craniata</taxon>
        <taxon>Vertebrata</taxon>
        <taxon>Euteleostomi</taxon>
        <taxon>Actinopterygii</taxon>
        <taxon>Neopterygii</taxon>
        <taxon>Teleostei</taxon>
        <taxon>Neoteleostei</taxon>
        <taxon>Acanthomorphata</taxon>
        <taxon>Eupercaria</taxon>
        <taxon>Tetraodontiformes</taxon>
        <taxon>Tetradontoidea</taxon>
        <taxon>Tetraodontidae</taxon>
        <taxon>Takifugu</taxon>
    </lineage>
</organism>
<keyword evidence="5 10" id="KW-0732">Signal</keyword>
<evidence type="ECO:0000256" key="8">
    <source>
        <dbReference type="ARBA" id="ARBA00023188"/>
    </source>
</evidence>
<dbReference type="SUPFAM" id="SSF57501">
    <property type="entry name" value="Cystine-knot cytokines"/>
    <property type="match status" value="1"/>
</dbReference>
<dbReference type="PANTHER" id="PTHR10494">
    <property type="entry name" value="BONE MORPHOGENETIC PROTEIN INHIBITOR, NOGGIN"/>
    <property type="match status" value="1"/>
</dbReference>
<reference evidence="11 12" key="1">
    <citation type="submission" date="2019-04" db="EMBL/GenBank/DDBJ databases">
        <title>Chromosome genome assembly for Takifugu flavidus.</title>
        <authorList>
            <person name="Xiao S."/>
        </authorList>
    </citation>
    <scope>NUCLEOTIDE SEQUENCE [LARGE SCALE GENOMIC DNA]</scope>
    <source>
        <strain evidence="11">HTHZ2018</strain>
        <tissue evidence="11">Muscle</tissue>
    </source>
</reference>
<dbReference type="InterPro" id="IPR008717">
    <property type="entry name" value="Noggin"/>
</dbReference>
<keyword evidence="12" id="KW-1185">Reference proteome</keyword>
<feature type="region of interest" description="Disordered" evidence="9">
    <location>
        <begin position="454"/>
        <end position="479"/>
    </location>
</feature>
<comment type="caution">
    <text evidence="11">The sequence shown here is derived from an EMBL/GenBank/DDBJ whole genome shotgun (WGS) entry which is preliminary data.</text>
</comment>
<dbReference type="GO" id="GO:0005615">
    <property type="term" value="C:extracellular space"/>
    <property type="evidence" value="ECO:0007669"/>
    <property type="project" value="TreeGrafter"/>
</dbReference>
<gene>
    <name evidence="11" type="ORF">D4764_18G0012240</name>
</gene>
<dbReference type="Proteomes" id="UP000324091">
    <property type="component" value="Chromosome 18"/>
</dbReference>
<feature type="chain" id="PRO_5022869399" evidence="10">
    <location>
        <begin position="27"/>
        <end position="689"/>
    </location>
</feature>
<protein>
    <submittedName>
        <fullName evidence="11">Noggin</fullName>
    </submittedName>
</protein>
<dbReference type="AlphaFoldDB" id="A0A5C6NUC7"/>
<evidence type="ECO:0000313" key="12">
    <source>
        <dbReference type="Proteomes" id="UP000324091"/>
    </source>
</evidence>
<comment type="subcellular location">
    <subcellularLocation>
        <location evidence="1">Secreted</location>
    </subcellularLocation>
</comment>
<evidence type="ECO:0000256" key="5">
    <source>
        <dbReference type="ARBA" id="ARBA00022729"/>
    </source>
</evidence>